<keyword evidence="10" id="KW-1185">Reference proteome</keyword>
<dbReference type="Gene3D" id="2.40.30.40">
    <property type="entry name" value="Peptidase M42, domain 2"/>
    <property type="match status" value="1"/>
</dbReference>
<dbReference type="Gene3D" id="3.40.630.10">
    <property type="entry name" value="Zn peptidases"/>
    <property type="match status" value="1"/>
</dbReference>
<dbReference type="Pfam" id="PF05343">
    <property type="entry name" value="Peptidase_M42"/>
    <property type="match status" value="1"/>
</dbReference>
<evidence type="ECO:0000256" key="4">
    <source>
        <dbReference type="ARBA" id="ARBA00022723"/>
    </source>
</evidence>
<evidence type="ECO:0000256" key="8">
    <source>
        <dbReference type="PIRSR" id="PIRSR001123-2"/>
    </source>
</evidence>
<feature type="active site" description="Proton acceptor" evidence="7">
    <location>
        <position position="219"/>
    </location>
</feature>
<dbReference type="GO" id="GO:0004177">
    <property type="term" value="F:aminopeptidase activity"/>
    <property type="evidence" value="ECO:0007669"/>
    <property type="project" value="UniProtKB-UniRule"/>
</dbReference>
<feature type="binding site" evidence="8">
    <location>
        <position position="187"/>
    </location>
    <ligand>
        <name>Zn(2+)</name>
        <dbReference type="ChEBI" id="CHEBI:29105"/>
        <label>1</label>
    </ligand>
</feature>
<evidence type="ECO:0000313" key="10">
    <source>
        <dbReference type="Proteomes" id="UP000001491"/>
    </source>
</evidence>
<dbReference type="EMBL" id="FM864216">
    <property type="protein sequence ID" value="CAT04882.1"/>
    <property type="molecule type" value="Genomic_DNA"/>
</dbReference>
<keyword evidence="3" id="KW-0645">Protease</keyword>
<proteinExistence type="inferred from homology"/>
<feature type="binding site" evidence="8">
    <location>
        <position position="242"/>
    </location>
    <ligand>
        <name>Zn(2+)</name>
        <dbReference type="ChEBI" id="CHEBI:29105"/>
        <label>1</label>
    </ligand>
</feature>
<reference evidence="10" key="1">
    <citation type="journal article" date="2009" name="BMC Bioinformatics">
        <title>The Mycoplasma conjunctivae genome sequencing, annotation and analysis.</title>
        <authorList>
            <person name="Calderon-Copete S.P."/>
            <person name="Wigger G."/>
            <person name="Wunderlin C."/>
            <person name="Schmidheini T."/>
            <person name="Frey J."/>
            <person name="Quail M.A."/>
            <person name="Falquet L."/>
        </authorList>
    </citation>
    <scope>NUCLEOTIDE SEQUENCE [LARGE SCALE GENOMIC DNA]</scope>
    <source>
        <strain evidence="10">ATCC 25834 / NCTC 10147 / HRC/581</strain>
    </source>
</reference>
<name>C5J5Z0_MESCH</name>
<dbReference type="HOGENOM" id="CLU_047249_0_0_14"/>
<dbReference type="AlphaFoldDB" id="C5J5Z0"/>
<dbReference type="PANTHER" id="PTHR32481">
    <property type="entry name" value="AMINOPEPTIDASE"/>
    <property type="match status" value="1"/>
</dbReference>
<accession>C5J5Z0</accession>
<dbReference type="eggNOG" id="COG1363">
    <property type="taxonomic scope" value="Bacteria"/>
</dbReference>
<comment type="cofactor">
    <cofactor evidence="8">
        <name>a divalent metal cation</name>
        <dbReference type="ChEBI" id="CHEBI:60240"/>
    </cofactor>
    <text evidence="8">Binds 2 divalent metal cations per subunit.</text>
</comment>
<evidence type="ECO:0000313" key="9">
    <source>
        <dbReference type="EMBL" id="CAT04882.1"/>
    </source>
</evidence>
<dbReference type="GO" id="GO:0006508">
    <property type="term" value="P:proteolysis"/>
    <property type="evidence" value="ECO:0007669"/>
    <property type="project" value="UniProtKB-KW"/>
</dbReference>
<comment type="similarity">
    <text evidence="1 6">Belongs to the peptidase M42 family.</text>
</comment>
<gene>
    <name evidence="9" type="ordered locus">MCJ_001890</name>
</gene>
<evidence type="ECO:0000256" key="5">
    <source>
        <dbReference type="ARBA" id="ARBA00022801"/>
    </source>
</evidence>
<keyword evidence="5" id="KW-0378">Hydrolase</keyword>
<feature type="binding site" evidence="8">
    <location>
        <position position="72"/>
    </location>
    <ligand>
        <name>Zn(2+)</name>
        <dbReference type="ChEBI" id="CHEBI:29105"/>
        <label>1</label>
    </ligand>
</feature>
<dbReference type="InterPro" id="IPR023367">
    <property type="entry name" value="Peptidase_M42_dom2"/>
</dbReference>
<evidence type="ECO:0000256" key="2">
    <source>
        <dbReference type="ARBA" id="ARBA00022438"/>
    </source>
</evidence>
<sequence length="364" mass="39875">MDKKKINYDNLYNKLKQYTEIDGMSGFEEDVVKQIKQNTSSANVEFQRDGIGSLIIEQKNKVNGPKVVIAAHMDEIGYVVLDITEQGFIKVRSMGGIWGNAVIGAKVKLITSTDKEFYGVIGHTSVHIMEAEKIKVALQNKDLYVDFGFKNKQEAIDAGVEPGDRIHLQTETFRFANNDYVAGKAIDNRSGVVVIDELINRIANKKLTSNPIIVATAQEEVGTRGARVLARSINADIAFAIDTGAAHDTEGAIPGIQKLGAGVSIDVMDGGLIGNPRLIKLIFKIAKEKNIPVYKYVSQGGGTDAEELQYLGKGTPTVSISIPQRYLHSTYGVVSLHDIEAAIDLIEAFLTTFDNELAEEIRFK</sequence>
<dbReference type="PIRSF" id="PIRSF001123">
    <property type="entry name" value="PepA_GA"/>
    <property type="match status" value="1"/>
</dbReference>
<dbReference type="Proteomes" id="UP000001491">
    <property type="component" value="Chromosome"/>
</dbReference>
<dbReference type="InterPro" id="IPR008007">
    <property type="entry name" value="Peptidase_M42"/>
</dbReference>
<evidence type="ECO:0000256" key="3">
    <source>
        <dbReference type="ARBA" id="ARBA00022670"/>
    </source>
</evidence>
<dbReference type="SUPFAM" id="SSF53187">
    <property type="entry name" value="Zn-dependent exopeptidases"/>
    <property type="match status" value="1"/>
</dbReference>
<evidence type="ECO:0000256" key="6">
    <source>
        <dbReference type="PIRNR" id="PIRNR001123"/>
    </source>
</evidence>
<feature type="binding site" evidence="8">
    <location>
        <position position="328"/>
    </location>
    <ligand>
        <name>Zn(2+)</name>
        <dbReference type="ChEBI" id="CHEBI:29105"/>
        <label>2</label>
    </ligand>
</feature>
<dbReference type="InterPro" id="IPR051464">
    <property type="entry name" value="Peptidase_M42_aminopept"/>
</dbReference>
<keyword evidence="4 8" id="KW-0479">Metal-binding</keyword>
<protein>
    <submittedName>
        <fullName evidence="9">Aminopeptidase</fullName>
    </submittedName>
</protein>
<dbReference type="SUPFAM" id="SSF101821">
    <property type="entry name" value="Aminopeptidase/glucanase lid domain"/>
    <property type="match status" value="1"/>
</dbReference>
<evidence type="ECO:0000256" key="1">
    <source>
        <dbReference type="ARBA" id="ARBA00006272"/>
    </source>
</evidence>
<evidence type="ECO:0000256" key="7">
    <source>
        <dbReference type="PIRSR" id="PIRSR001123-1"/>
    </source>
</evidence>
<feature type="binding site" evidence="8">
    <location>
        <position position="187"/>
    </location>
    <ligand>
        <name>Zn(2+)</name>
        <dbReference type="ChEBI" id="CHEBI:29105"/>
        <label>2</label>
    </ligand>
</feature>
<dbReference type="PANTHER" id="PTHR32481:SF0">
    <property type="entry name" value="AMINOPEPTIDASE YPDE-RELATED"/>
    <property type="match status" value="1"/>
</dbReference>
<dbReference type="KEGG" id="mco:MCJ_001890"/>
<organism evidence="9 10">
    <name type="scientific">Mesomycoplasma conjunctivae (strain ATCC 25834 / NCTC 10147 / HRC/581)</name>
    <name type="common">Mycoplasma conjunctivae</name>
    <dbReference type="NCBI Taxonomy" id="572263"/>
    <lineage>
        <taxon>Bacteria</taxon>
        <taxon>Bacillati</taxon>
        <taxon>Mycoplasmatota</taxon>
        <taxon>Mycoplasmoidales</taxon>
        <taxon>Metamycoplasmataceae</taxon>
        <taxon>Mesomycoplasma</taxon>
    </lineage>
</organism>
<keyword evidence="2 9" id="KW-0031">Aminopeptidase</keyword>
<dbReference type="GO" id="GO:0046872">
    <property type="term" value="F:metal ion binding"/>
    <property type="evidence" value="ECO:0007669"/>
    <property type="project" value="UniProtKB-UniRule"/>
</dbReference>
<feature type="binding site" evidence="8">
    <location>
        <position position="220"/>
    </location>
    <ligand>
        <name>Zn(2+)</name>
        <dbReference type="ChEBI" id="CHEBI:29105"/>
        <label>2</label>
    </ligand>
</feature>